<reference evidence="1" key="1">
    <citation type="submission" date="2018-05" db="EMBL/GenBank/DDBJ databases">
        <authorList>
            <person name="Lanie J.A."/>
            <person name="Ng W.-L."/>
            <person name="Kazmierczak K.M."/>
            <person name="Andrzejewski T.M."/>
            <person name="Davidsen T.M."/>
            <person name="Wayne K.J."/>
            <person name="Tettelin H."/>
            <person name="Glass J.I."/>
            <person name="Rusch D."/>
            <person name="Podicherti R."/>
            <person name="Tsui H.-C.T."/>
            <person name="Winkler M.E."/>
        </authorList>
    </citation>
    <scope>NUCLEOTIDE SEQUENCE</scope>
</reference>
<organism evidence="1">
    <name type="scientific">marine metagenome</name>
    <dbReference type="NCBI Taxonomy" id="408172"/>
    <lineage>
        <taxon>unclassified sequences</taxon>
        <taxon>metagenomes</taxon>
        <taxon>ecological metagenomes</taxon>
    </lineage>
</organism>
<accession>A0A382XGU7</accession>
<gene>
    <name evidence="1" type="ORF">METZ01_LOCUS422914</name>
</gene>
<dbReference type="AlphaFoldDB" id="A0A382XGU7"/>
<proteinExistence type="predicted"/>
<dbReference type="EMBL" id="UINC01167506">
    <property type="protein sequence ID" value="SVD70060.1"/>
    <property type="molecule type" value="Genomic_DNA"/>
</dbReference>
<name>A0A382XGU7_9ZZZZ</name>
<sequence length="148" mass="16714">MKTNQLKSLSILIILTIFSITMLIAQAPHTGKGEVIAVRILELKADVDTTEFDKFAYKEFNPAYDGTAPGIKLSIAKSDRGTDVGSYVLFWTFDSQIVRDLMIPAKGNPTDWFLQIFEDQKLWDQWNKLGTYVVDGSLGKFNDYVVLK</sequence>
<evidence type="ECO:0000313" key="1">
    <source>
        <dbReference type="EMBL" id="SVD70060.1"/>
    </source>
</evidence>
<protein>
    <submittedName>
        <fullName evidence="1">Uncharacterized protein</fullName>
    </submittedName>
</protein>